<reference evidence="11 12" key="1">
    <citation type="submission" date="2015-12" db="EMBL/GenBank/DDBJ databases">
        <title>The genome of Folsomia candida.</title>
        <authorList>
            <person name="Faddeeva A."/>
            <person name="Derks M.F."/>
            <person name="Anvar Y."/>
            <person name="Smit S."/>
            <person name="Van Straalen N."/>
            <person name="Roelofs D."/>
        </authorList>
    </citation>
    <scope>NUCLEOTIDE SEQUENCE [LARGE SCALE GENOMIC DNA]</scope>
    <source>
        <strain evidence="11 12">VU population</strain>
        <tissue evidence="11">Whole body</tissue>
    </source>
</reference>
<evidence type="ECO:0000256" key="1">
    <source>
        <dbReference type="ARBA" id="ARBA00004141"/>
    </source>
</evidence>
<dbReference type="EMBL" id="LNIX01000003">
    <property type="protein sequence ID" value="OXA57466.1"/>
    <property type="molecule type" value="Genomic_DNA"/>
</dbReference>
<dbReference type="InterPro" id="IPR003864">
    <property type="entry name" value="CSC1/OSCA1-like_7TM"/>
</dbReference>
<dbReference type="PANTHER" id="PTHR13018:SF5">
    <property type="entry name" value="RE44586P"/>
    <property type="match status" value="1"/>
</dbReference>
<evidence type="ECO:0000259" key="10">
    <source>
        <dbReference type="Pfam" id="PF14703"/>
    </source>
</evidence>
<dbReference type="Pfam" id="PF14703">
    <property type="entry name" value="PHM7_cyt"/>
    <property type="match status" value="1"/>
</dbReference>
<sequence>MEGSNGTNVEKNKLCNIYERYQRSKASGGFSGIRQNIIFSLFGFVIFLLIFSFLRRRLWDYGVWAVIKRHTHNEDLVDSKQFFEPRGRNIRRPGDPVNPSLYKKSKDTFGCETQDRFKLRWLARQQELDHAILQDRTLFGWIRTTFSLEIEDILHAAGPDCVKYLIFQRHLIGLTFIWTVISCAITLPINYMGSNTGIRNNDPPAVIFLRFSIQNLINKPKYLMVHLSLTVLLILLATIVLRHFSEYLVCYGDYEDDAFRSVFIQGITRAHNARISEETIRNHLQEVYPNVEIREVLLIYNFSELFGHYEYFKLFYTMKHLGSFTGKFQKLLDVVATDAIDFYETEEARCKKLLLFEAGSRLKSRSLGMAVVTFENVEMAFRFINDHSWAMKYFKKIPQSECSRRLGTDKWKVSLAPHSLDLLWLNIRSGVTAWYIRFFLLNMLTFFIMCIYTTPVYVLQGLTTVVPLESLLLAPNKTRNKTNKLGNEEGAMEKVWTRFMYDTAPVLLLLLFAVTMPSLVTVSDLLAGFWTRSSENRSRMIKTFTFLIIMVIILPSIGLVTLTKVLAERSHKDLIKTVFRWQCILAPQNGEFFVNYMCTATFVGTLSELIRLPEILLFSIYTCCLQSPGEQRSLKLSMLYDFPLGSQYAYTMLYYVTFAVFSFIFPVITPFGLCYMIVKHFVDKHNIYFVYGPCLTPKQEIHGLASNLLMLGNYLAQFTVAAYCITQAYFHQLHPKNETTEEKDRFNRGLIFYAILTLVLTLAPYFLHCCCGFCPSLMPVFYRRTSEPDVTCGPFAPTRRLYYSNRLEILADEELKGFYNKAAANRRFAPDVFHDLTFLTSITSLMNRKCLPAHDSSDSDSEDEFKNADCARPLPVPSNIIPLNFKSKMIKSPQH</sequence>
<accession>A0A226ELL3</accession>
<evidence type="ECO:0000259" key="9">
    <source>
        <dbReference type="Pfam" id="PF13967"/>
    </source>
</evidence>
<feature type="transmembrane region" description="Helical" evidence="7">
    <location>
        <begin position="37"/>
        <end position="54"/>
    </location>
</feature>
<dbReference type="InterPro" id="IPR032880">
    <property type="entry name" value="CSC1/OSCA1-like_N"/>
</dbReference>
<comment type="subcellular location">
    <subcellularLocation>
        <location evidence="1">Membrane</location>
        <topology evidence="1">Multi-pass membrane protein</topology>
    </subcellularLocation>
</comment>
<dbReference type="Proteomes" id="UP000198287">
    <property type="component" value="Unassembled WGS sequence"/>
</dbReference>
<evidence type="ECO:0000256" key="4">
    <source>
        <dbReference type="ARBA" id="ARBA00022692"/>
    </source>
</evidence>
<feature type="transmembrane region" description="Helical" evidence="7">
    <location>
        <begin position="434"/>
        <end position="458"/>
    </location>
</feature>
<feature type="transmembrane region" description="Helical" evidence="7">
    <location>
        <begin position="543"/>
        <end position="562"/>
    </location>
</feature>
<dbReference type="InterPro" id="IPR045122">
    <property type="entry name" value="Csc1-like"/>
</dbReference>
<dbReference type="GO" id="GO:0005886">
    <property type="term" value="C:plasma membrane"/>
    <property type="evidence" value="ECO:0007669"/>
    <property type="project" value="TreeGrafter"/>
</dbReference>
<feature type="transmembrane region" description="Helical" evidence="7">
    <location>
        <begin position="171"/>
        <end position="191"/>
    </location>
</feature>
<evidence type="ECO:0000259" key="8">
    <source>
        <dbReference type="Pfam" id="PF02714"/>
    </source>
</evidence>
<dbReference type="AlphaFoldDB" id="A0A226ELL3"/>
<dbReference type="OMA" id="VVCAWAF"/>
<dbReference type="InterPro" id="IPR027815">
    <property type="entry name" value="CSC1/OSCA1-like_cyt"/>
</dbReference>
<dbReference type="OrthoDB" id="1689567at2759"/>
<name>A0A226ELL3_FOLCA</name>
<feature type="transmembrane region" description="Helical" evidence="7">
    <location>
        <begin position="708"/>
        <end position="730"/>
    </location>
</feature>
<dbReference type="PANTHER" id="PTHR13018">
    <property type="entry name" value="PROBABLE MEMBRANE PROTEIN DUF221-RELATED"/>
    <property type="match status" value="1"/>
</dbReference>
<feature type="transmembrane region" description="Helical" evidence="7">
    <location>
        <begin position="222"/>
        <end position="241"/>
    </location>
</feature>
<feature type="domain" description="CSC1/OSCA1-like cytosolic" evidence="10">
    <location>
        <begin position="260"/>
        <end position="426"/>
    </location>
</feature>
<evidence type="ECO:0000256" key="5">
    <source>
        <dbReference type="ARBA" id="ARBA00022989"/>
    </source>
</evidence>
<evidence type="ECO:0000256" key="3">
    <source>
        <dbReference type="ARBA" id="ARBA00022448"/>
    </source>
</evidence>
<organism evidence="11 12">
    <name type="scientific">Folsomia candida</name>
    <name type="common">Springtail</name>
    <dbReference type="NCBI Taxonomy" id="158441"/>
    <lineage>
        <taxon>Eukaryota</taxon>
        <taxon>Metazoa</taxon>
        <taxon>Ecdysozoa</taxon>
        <taxon>Arthropoda</taxon>
        <taxon>Hexapoda</taxon>
        <taxon>Collembola</taxon>
        <taxon>Entomobryomorpha</taxon>
        <taxon>Isotomoidea</taxon>
        <taxon>Isotomidae</taxon>
        <taxon>Proisotominae</taxon>
        <taxon>Folsomia</taxon>
    </lineage>
</organism>
<comment type="caution">
    <text evidence="11">The sequence shown here is derived from an EMBL/GenBank/DDBJ whole genome shotgun (WGS) entry which is preliminary data.</text>
</comment>
<feature type="domain" description="CSC1/OSCA1-like N-terminal transmembrane" evidence="9">
    <location>
        <begin position="118"/>
        <end position="241"/>
    </location>
</feature>
<comment type="similarity">
    <text evidence="2">Belongs to the CSC1 (TC 1.A.17) family.</text>
</comment>
<feature type="transmembrane region" description="Helical" evidence="7">
    <location>
        <begin position="506"/>
        <end position="531"/>
    </location>
</feature>
<dbReference type="Pfam" id="PF02714">
    <property type="entry name" value="RSN1_7TM"/>
    <property type="match status" value="1"/>
</dbReference>
<gene>
    <name evidence="11" type="ORF">Fcan01_07820</name>
</gene>
<keyword evidence="6 7" id="KW-0472">Membrane</keyword>
<feature type="domain" description="CSC1/OSCA1-like 7TM region" evidence="8">
    <location>
        <begin position="438"/>
        <end position="722"/>
    </location>
</feature>
<protein>
    <submittedName>
        <fullName evidence="11">CSC1-like protein 1</fullName>
    </submittedName>
</protein>
<keyword evidence="4 7" id="KW-0812">Transmembrane</keyword>
<evidence type="ECO:0000256" key="7">
    <source>
        <dbReference type="SAM" id="Phobius"/>
    </source>
</evidence>
<dbReference type="Pfam" id="PF13967">
    <property type="entry name" value="RSN1_TM"/>
    <property type="match status" value="1"/>
</dbReference>
<proteinExistence type="inferred from homology"/>
<evidence type="ECO:0000313" key="11">
    <source>
        <dbReference type="EMBL" id="OXA57466.1"/>
    </source>
</evidence>
<keyword evidence="12" id="KW-1185">Reference proteome</keyword>
<feature type="transmembrane region" description="Helical" evidence="7">
    <location>
        <begin position="750"/>
        <end position="774"/>
    </location>
</feature>
<keyword evidence="3" id="KW-0813">Transport</keyword>
<evidence type="ECO:0000313" key="12">
    <source>
        <dbReference type="Proteomes" id="UP000198287"/>
    </source>
</evidence>
<dbReference type="GO" id="GO:0005227">
    <property type="term" value="F:calcium-activated cation channel activity"/>
    <property type="evidence" value="ECO:0007669"/>
    <property type="project" value="InterPro"/>
</dbReference>
<evidence type="ECO:0000256" key="2">
    <source>
        <dbReference type="ARBA" id="ARBA00007779"/>
    </source>
</evidence>
<keyword evidence="5 7" id="KW-1133">Transmembrane helix</keyword>
<feature type="transmembrane region" description="Helical" evidence="7">
    <location>
        <begin position="652"/>
        <end position="678"/>
    </location>
</feature>
<evidence type="ECO:0000256" key="6">
    <source>
        <dbReference type="ARBA" id="ARBA00023136"/>
    </source>
</evidence>